<evidence type="ECO:0000256" key="8">
    <source>
        <dbReference type="SAM" id="MobiDB-lite"/>
    </source>
</evidence>
<evidence type="ECO:0000256" key="5">
    <source>
        <dbReference type="ARBA" id="ARBA00022691"/>
    </source>
</evidence>
<dbReference type="PANTHER" id="PTHR23417:SF14">
    <property type="entry name" value="PENTACOTRIPEPTIDE-REPEAT REGION OF PRORP DOMAIN-CONTAINING PROTEIN"/>
    <property type="match status" value="1"/>
</dbReference>
<dbReference type="CDD" id="cd02440">
    <property type="entry name" value="AdoMet_MTases"/>
    <property type="match status" value="1"/>
</dbReference>
<comment type="caution">
    <text evidence="7">Lacks conserved residue(s) required for the propagation of feature annotation.</text>
</comment>
<evidence type="ECO:0000256" key="2">
    <source>
        <dbReference type="ARBA" id="ARBA00003015"/>
    </source>
</evidence>
<feature type="binding site" evidence="7">
    <location>
        <position position="203"/>
    </location>
    <ligand>
        <name>substrate</name>
    </ligand>
</feature>
<feature type="binding site" evidence="7">
    <location>
        <position position="171"/>
    </location>
    <ligand>
        <name>substrate</name>
    </ligand>
</feature>
<feature type="binding site" evidence="7">
    <location>
        <position position="92"/>
    </location>
    <ligand>
        <name>S-adenosyl-L-methionine</name>
        <dbReference type="ChEBI" id="CHEBI:59789"/>
    </ligand>
</feature>
<evidence type="ECO:0000313" key="10">
    <source>
        <dbReference type="Proteomes" id="UP000008495"/>
    </source>
</evidence>
<feature type="region of interest" description="Disordered" evidence="8">
    <location>
        <begin position="1"/>
        <end position="20"/>
    </location>
</feature>
<evidence type="ECO:0000256" key="6">
    <source>
        <dbReference type="ARBA" id="ARBA00022694"/>
    </source>
</evidence>
<dbReference type="UniPathway" id="UPA00989"/>
<dbReference type="InterPro" id="IPR055361">
    <property type="entry name" value="tRNA_methyltr_TrmB_bact"/>
</dbReference>
<evidence type="ECO:0000256" key="7">
    <source>
        <dbReference type="HAMAP-Rule" id="MF_01057"/>
    </source>
</evidence>
<dbReference type="EC" id="2.1.1.33" evidence="7"/>
<sequence>MNNALAAGASSGSDMSEATTDASRLPYGLRREVVSFARRDGRIHPKIAKAWSAEHEALMVSPPRLDRDASLDPEWQLDAHSVFGRRAPLVVEIGSGTGEAVLASAAEHPELDHLAVEVYRPGAAKTAIRAHRRGLTNLRILQADAAALLRTGLEEASVSEVRIFFPDPWHKARHHKRRLVNENTVAGLARVLADGGRLRLATDWAEYAEQMLRVVSCCSELANPHDGFAPRWSGRPVTRFERKGSEAGRLVHDLELIRLQRN</sequence>
<dbReference type="eggNOG" id="COG0220">
    <property type="taxonomic scope" value="Bacteria"/>
</dbReference>
<comment type="function">
    <text evidence="2 7">Catalyzes the formation of N(7)-methylguanine at position 46 (m7G46) in tRNA.</text>
</comment>
<dbReference type="Gene3D" id="3.40.50.150">
    <property type="entry name" value="Vaccinia Virus protein VP39"/>
    <property type="match status" value="1"/>
</dbReference>
<keyword evidence="4 7" id="KW-0808">Transferase</keyword>
<dbReference type="GO" id="GO:0043527">
    <property type="term" value="C:tRNA methyltransferase complex"/>
    <property type="evidence" value="ECO:0007669"/>
    <property type="project" value="TreeGrafter"/>
</dbReference>
<reference evidence="9 10" key="1">
    <citation type="submission" date="2012-08" db="EMBL/GenBank/DDBJ databases">
        <title>Whole genome shotgun sequence of Austwickia chelonae NBRC 105200.</title>
        <authorList>
            <person name="Yoshida I."/>
            <person name="Hosoyama A."/>
            <person name="Tsuchikane K."/>
            <person name="Katsumata H."/>
            <person name="Ando Y."/>
            <person name="Ohji S."/>
            <person name="Hamada M."/>
            <person name="Tamura T."/>
            <person name="Yamazoe A."/>
            <person name="Yamazaki S."/>
            <person name="Fujita N."/>
        </authorList>
    </citation>
    <scope>NUCLEOTIDE SEQUENCE [LARGE SCALE GENOMIC DNA]</scope>
    <source>
        <strain evidence="9 10">NBRC 105200</strain>
    </source>
</reference>
<evidence type="ECO:0000256" key="3">
    <source>
        <dbReference type="ARBA" id="ARBA00022603"/>
    </source>
</evidence>
<accession>K6V5U4</accession>
<feature type="binding site" evidence="7">
    <location>
        <position position="117"/>
    </location>
    <ligand>
        <name>S-adenosyl-L-methionine</name>
        <dbReference type="ChEBI" id="CHEBI:59789"/>
    </ligand>
</feature>
<dbReference type="NCBIfam" id="TIGR00091">
    <property type="entry name" value="tRNA (guanosine(46)-N7)-methyltransferase TrmB"/>
    <property type="match status" value="1"/>
</dbReference>
<feature type="binding site" evidence="7">
    <location>
        <position position="144"/>
    </location>
    <ligand>
        <name>S-adenosyl-L-methionine</name>
        <dbReference type="ChEBI" id="CHEBI:59789"/>
    </ligand>
</feature>
<organism evidence="9 10">
    <name type="scientific">Austwickia chelonae NBRC 105200</name>
    <dbReference type="NCBI Taxonomy" id="1184607"/>
    <lineage>
        <taxon>Bacteria</taxon>
        <taxon>Bacillati</taxon>
        <taxon>Actinomycetota</taxon>
        <taxon>Actinomycetes</taxon>
        <taxon>Micrococcales</taxon>
        <taxon>Dermatophilaceae</taxon>
        <taxon>Austwickia</taxon>
    </lineage>
</organism>
<comment type="caution">
    <text evidence="9">The sequence shown here is derived from an EMBL/GenBank/DDBJ whole genome shotgun (WGS) entry which is preliminary data.</text>
</comment>
<comment type="similarity">
    <text evidence="7">Belongs to the class I-like SAM-binding methyltransferase superfamily. TrmB family.</text>
</comment>
<comment type="pathway">
    <text evidence="7">tRNA modification; N(7)-methylguanine-tRNA biosynthesis.</text>
</comment>
<dbReference type="PANTHER" id="PTHR23417">
    <property type="entry name" value="3-DEOXY-D-MANNO-OCTULOSONIC-ACID TRANSFERASE/TRNA GUANINE-N 7 - -METHYLTRANSFERASE"/>
    <property type="match status" value="1"/>
</dbReference>
<feature type="binding site" evidence="7">
    <location>
        <begin position="238"/>
        <end position="241"/>
    </location>
    <ligand>
        <name>substrate</name>
    </ligand>
</feature>
<comment type="catalytic activity">
    <reaction evidence="1 7">
        <text>guanosine(46) in tRNA + S-adenosyl-L-methionine = N(7)-methylguanosine(46) in tRNA + S-adenosyl-L-homocysteine</text>
        <dbReference type="Rhea" id="RHEA:42708"/>
        <dbReference type="Rhea" id="RHEA-COMP:10188"/>
        <dbReference type="Rhea" id="RHEA-COMP:10189"/>
        <dbReference type="ChEBI" id="CHEBI:57856"/>
        <dbReference type="ChEBI" id="CHEBI:59789"/>
        <dbReference type="ChEBI" id="CHEBI:74269"/>
        <dbReference type="ChEBI" id="CHEBI:74480"/>
        <dbReference type="EC" id="2.1.1.33"/>
    </reaction>
</comment>
<evidence type="ECO:0000256" key="1">
    <source>
        <dbReference type="ARBA" id="ARBA00000142"/>
    </source>
</evidence>
<evidence type="ECO:0000313" key="9">
    <source>
        <dbReference type="EMBL" id="GAB77578.1"/>
    </source>
</evidence>
<dbReference type="RefSeq" id="WP_006502330.1">
    <property type="nucleotide sequence ID" value="NZ_BAGZ01000005.1"/>
</dbReference>
<dbReference type="Pfam" id="PF02390">
    <property type="entry name" value="Methyltransf_4"/>
    <property type="match status" value="1"/>
</dbReference>
<dbReference type="InterPro" id="IPR003358">
    <property type="entry name" value="tRNA_(Gua-N-7)_MeTrfase_Trmb"/>
</dbReference>
<protein>
    <recommendedName>
        <fullName evidence="7">tRNA (guanine-N(7)-)-methyltransferase</fullName>
        <ecNumber evidence="7">2.1.1.33</ecNumber>
    </recommendedName>
    <alternativeName>
        <fullName evidence="7">tRNA (guanine(46)-N(7))-methyltransferase</fullName>
    </alternativeName>
    <alternativeName>
        <fullName evidence="7">tRNA(m7G46)-methyltransferase</fullName>
    </alternativeName>
</protein>
<gene>
    <name evidence="7 9" type="primary">trmB</name>
    <name evidence="9" type="ORF">AUCHE_05_04910</name>
</gene>
<dbReference type="SUPFAM" id="SSF53335">
    <property type="entry name" value="S-adenosyl-L-methionine-dependent methyltransferases"/>
    <property type="match status" value="1"/>
</dbReference>
<evidence type="ECO:0000256" key="4">
    <source>
        <dbReference type="ARBA" id="ARBA00022679"/>
    </source>
</evidence>
<feature type="binding site" evidence="7">
    <location>
        <position position="167"/>
    </location>
    <ligand>
        <name>S-adenosyl-L-methionine</name>
        <dbReference type="ChEBI" id="CHEBI:59789"/>
    </ligand>
</feature>
<proteinExistence type="inferred from homology"/>
<dbReference type="HAMAP" id="MF_01057">
    <property type="entry name" value="tRNA_methyltr_TrmB"/>
    <property type="match status" value="1"/>
</dbReference>
<dbReference type="EMBL" id="BAGZ01000005">
    <property type="protein sequence ID" value="GAB77578.1"/>
    <property type="molecule type" value="Genomic_DNA"/>
</dbReference>
<feature type="compositionally biased region" description="Low complexity" evidence="8">
    <location>
        <begin position="1"/>
        <end position="13"/>
    </location>
</feature>
<keyword evidence="10" id="KW-1185">Reference proteome</keyword>
<dbReference type="InterPro" id="IPR029063">
    <property type="entry name" value="SAM-dependent_MTases_sf"/>
</dbReference>
<keyword evidence="5 7" id="KW-0949">S-adenosyl-L-methionine</keyword>
<dbReference type="Proteomes" id="UP000008495">
    <property type="component" value="Unassembled WGS sequence"/>
</dbReference>
<dbReference type="PROSITE" id="PS51625">
    <property type="entry name" value="SAM_MT_TRMB"/>
    <property type="match status" value="1"/>
</dbReference>
<dbReference type="AlphaFoldDB" id="K6V5U4"/>
<keyword evidence="3 7" id="KW-0489">Methyltransferase</keyword>
<name>K6V5U4_9MICO</name>
<dbReference type="GO" id="GO:0008176">
    <property type="term" value="F:tRNA (guanine(46)-N7)-methyltransferase activity"/>
    <property type="evidence" value="ECO:0007669"/>
    <property type="project" value="UniProtKB-UniRule"/>
</dbReference>
<dbReference type="STRING" id="100225.SAMN05421595_1416"/>
<keyword evidence="6 7" id="KW-0819">tRNA processing</keyword>